<dbReference type="Gene3D" id="1.10.1660.10">
    <property type="match status" value="1"/>
</dbReference>
<evidence type="ECO:0000313" key="6">
    <source>
        <dbReference type="EMBL" id="RKF15324.1"/>
    </source>
</evidence>
<dbReference type="Proteomes" id="UP000281128">
    <property type="component" value="Unassembled WGS sequence"/>
</dbReference>
<evidence type="ECO:0000256" key="3">
    <source>
        <dbReference type="ARBA" id="ARBA00023163"/>
    </source>
</evidence>
<evidence type="ECO:0000256" key="4">
    <source>
        <dbReference type="SAM" id="MobiDB-lite"/>
    </source>
</evidence>
<dbReference type="InterPro" id="IPR000551">
    <property type="entry name" value="MerR-type_HTH_dom"/>
</dbReference>
<keyword evidence="7" id="KW-1185">Reference proteome</keyword>
<dbReference type="InterPro" id="IPR009061">
    <property type="entry name" value="DNA-bd_dom_put_sf"/>
</dbReference>
<dbReference type="OrthoDB" id="9802944at2"/>
<evidence type="ECO:0000256" key="1">
    <source>
        <dbReference type="ARBA" id="ARBA00023015"/>
    </source>
</evidence>
<feature type="region of interest" description="Disordered" evidence="4">
    <location>
        <begin position="1"/>
        <end position="26"/>
    </location>
</feature>
<dbReference type="InterPro" id="IPR015358">
    <property type="entry name" value="Tscrpt_reg_MerR_DNA-bd"/>
</dbReference>
<evidence type="ECO:0000259" key="5">
    <source>
        <dbReference type="PROSITE" id="PS50937"/>
    </source>
</evidence>
<dbReference type="Pfam" id="PF00376">
    <property type="entry name" value="MerR"/>
    <property type="match status" value="1"/>
</dbReference>
<dbReference type="SMART" id="SM00422">
    <property type="entry name" value="HTH_MERR"/>
    <property type="match status" value="1"/>
</dbReference>
<dbReference type="CDD" id="cd04785">
    <property type="entry name" value="HTH_CadR-PbrR-like"/>
    <property type="match status" value="1"/>
</dbReference>
<keyword evidence="1" id="KW-0805">Transcription regulation</keyword>
<dbReference type="SUPFAM" id="SSF46955">
    <property type="entry name" value="Putative DNA-binding domain"/>
    <property type="match status" value="1"/>
</dbReference>
<gene>
    <name evidence="6" type="ORF">D6850_10895</name>
</gene>
<reference evidence="6 7" key="1">
    <citation type="submission" date="2018-09" db="EMBL/GenBank/DDBJ databases">
        <title>Roseovarius spongiae sp. nov., isolated from a marine sponge.</title>
        <authorList>
            <person name="Zhuang L."/>
            <person name="Luo L."/>
        </authorList>
    </citation>
    <scope>NUCLEOTIDE SEQUENCE [LARGE SCALE GENOMIC DNA]</scope>
    <source>
        <strain evidence="6 7">HN-E21</strain>
    </source>
</reference>
<accession>A0A3A8AUG9</accession>
<evidence type="ECO:0000313" key="7">
    <source>
        <dbReference type="Proteomes" id="UP000281128"/>
    </source>
</evidence>
<sequence length="155" mass="17061">MTDKIGSVATTGSRRKPVAQDHTDASDLKRSELARLTGCNLETIRYYEGVGLMPDPPRSPAGHRRYGAAHVQRLGFIMRARELGFTMEEIRGLLGMVDRGSHTCADVERMGRRHLEVVRAKIRDLEAIEATLASTIEQCSGTSTPDCPLLDALAR</sequence>
<evidence type="ECO:0000256" key="2">
    <source>
        <dbReference type="ARBA" id="ARBA00023125"/>
    </source>
</evidence>
<dbReference type="PROSITE" id="PS50937">
    <property type="entry name" value="HTH_MERR_2"/>
    <property type="match status" value="1"/>
</dbReference>
<dbReference type="PRINTS" id="PR00040">
    <property type="entry name" value="HTHMERR"/>
</dbReference>
<proteinExistence type="predicted"/>
<dbReference type="InterPro" id="IPR047057">
    <property type="entry name" value="MerR_fam"/>
</dbReference>
<dbReference type="PANTHER" id="PTHR30204">
    <property type="entry name" value="REDOX-CYCLING DRUG-SENSING TRANSCRIPTIONAL ACTIVATOR SOXR"/>
    <property type="match status" value="1"/>
</dbReference>
<keyword evidence="3" id="KW-0804">Transcription</keyword>
<dbReference type="AlphaFoldDB" id="A0A3A8AUG9"/>
<dbReference type="Pfam" id="PF09278">
    <property type="entry name" value="MerR-DNA-bind"/>
    <property type="match status" value="1"/>
</dbReference>
<name>A0A3A8AUG9_9RHOB</name>
<dbReference type="PROSITE" id="PS00552">
    <property type="entry name" value="HTH_MERR_1"/>
    <property type="match status" value="1"/>
</dbReference>
<dbReference type="PANTHER" id="PTHR30204:SF92">
    <property type="entry name" value="HTH-TYPE TRANSCRIPTIONAL REGULATOR ZNTR"/>
    <property type="match status" value="1"/>
</dbReference>
<keyword evidence="2" id="KW-0238">DNA-binding</keyword>
<comment type="caution">
    <text evidence="6">The sequence shown here is derived from an EMBL/GenBank/DDBJ whole genome shotgun (WGS) entry which is preliminary data.</text>
</comment>
<dbReference type="EMBL" id="RAPE01000002">
    <property type="protein sequence ID" value="RKF15324.1"/>
    <property type="molecule type" value="Genomic_DNA"/>
</dbReference>
<dbReference type="GO" id="GO:0003677">
    <property type="term" value="F:DNA binding"/>
    <property type="evidence" value="ECO:0007669"/>
    <property type="project" value="UniProtKB-KW"/>
</dbReference>
<organism evidence="6 7">
    <name type="scientific">Roseovarius spongiae</name>
    <dbReference type="NCBI Taxonomy" id="2320272"/>
    <lineage>
        <taxon>Bacteria</taxon>
        <taxon>Pseudomonadati</taxon>
        <taxon>Pseudomonadota</taxon>
        <taxon>Alphaproteobacteria</taxon>
        <taxon>Rhodobacterales</taxon>
        <taxon>Roseobacteraceae</taxon>
        <taxon>Roseovarius</taxon>
    </lineage>
</organism>
<dbReference type="GO" id="GO:0003700">
    <property type="term" value="F:DNA-binding transcription factor activity"/>
    <property type="evidence" value="ECO:0007669"/>
    <property type="project" value="InterPro"/>
</dbReference>
<protein>
    <submittedName>
        <fullName evidence="6">MerR family transcriptional regulator</fullName>
    </submittedName>
</protein>
<feature type="domain" description="HTH merR-type" evidence="5">
    <location>
        <begin position="31"/>
        <end position="96"/>
    </location>
</feature>